<dbReference type="OrthoDB" id="10657471at2759"/>
<dbReference type="Proteomes" id="UP000250043">
    <property type="component" value="Unassembled WGS sequence"/>
</dbReference>
<evidence type="ECO:0000313" key="1">
    <source>
        <dbReference type="EMBL" id="OCH86778.1"/>
    </source>
</evidence>
<proteinExistence type="predicted"/>
<dbReference type="AlphaFoldDB" id="A0A8E2ALF3"/>
<organism evidence="1 2">
    <name type="scientific">Obba rivulosa</name>
    <dbReference type="NCBI Taxonomy" id="1052685"/>
    <lineage>
        <taxon>Eukaryota</taxon>
        <taxon>Fungi</taxon>
        <taxon>Dikarya</taxon>
        <taxon>Basidiomycota</taxon>
        <taxon>Agaricomycotina</taxon>
        <taxon>Agaricomycetes</taxon>
        <taxon>Polyporales</taxon>
        <taxon>Gelatoporiaceae</taxon>
        <taxon>Obba</taxon>
    </lineage>
</organism>
<sequence length="259" mass="29153">MSFGEFARFICAFPNLLKLKLVTISCKRREAYCLATVGFARSLGLCSLDIDDERLDSNLSLYWQLLTAPRLSITLTNICLDVAECVLEDLAPGQQYHPLTHLTHLQKLEIVLAVQEDIQTLNPALAILLSQMPPVCITTVKITYWCHVRRTPLFGLSASSSLYTLRMLDEALASPSFSSLTTVHITFLQLYPRDALYLRANEHLLFRLLRTRRILDLVTTWSDGDGVHRDTIVRLGFKGRGGEDNLSAPSSIEKEDVLM</sequence>
<evidence type="ECO:0000313" key="2">
    <source>
        <dbReference type="Proteomes" id="UP000250043"/>
    </source>
</evidence>
<accession>A0A8E2ALF3</accession>
<gene>
    <name evidence="1" type="ORF">OBBRIDRAFT_837890</name>
</gene>
<name>A0A8E2ALF3_9APHY</name>
<protein>
    <submittedName>
        <fullName evidence="1">Uncharacterized protein</fullName>
    </submittedName>
</protein>
<dbReference type="EMBL" id="KV722512">
    <property type="protein sequence ID" value="OCH86778.1"/>
    <property type="molecule type" value="Genomic_DNA"/>
</dbReference>
<reference evidence="1 2" key="1">
    <citation type="submission" date="2016-07" db="EMBL/GenBank/DDBJ databases">
        <title>Draft genome of the white-rot fungus Obba rivulosa 3A-2.</title>
        <authorList>
            <consortium name="DOE Joint Genome Institute"/>
            <person name="Miettinen O."/>
            <person name="Riley R."/>
            <person name="Acob R."/>
            <person name="Barry K."/>
            <person name="Cullen D."/>
            <person name="De Vries R."/>
            <person name="Hainaut M."/>
            <person name="Hatakka A."/>
            <person name="Henrissat B."/>
            <person name="Hilden K."/>
            <person name="Kuo R."/>
            <person name="Labutti K."/>
            <person name="Lipzen A."/>
            <person name="Makela M.R."/>
            <person name="Sandor L."/>
            <person name="Spatafora J.W."/>
            <person name="Grigoriev I.V."/>
            <person name="Hibbett D.S."/>
        </authorList>
    </citation>
    <scope>NUCLEOTIDE SEQUENCE [LARGE SCALE GENOMIC DNA]</scope>
    <source>
        <strain evidence="1 2">3A-2</strain>
    </source>
</reference>
<keyword evidence="2" id="KW-1185">Reference proteome</keyword>